<reference evidence="10" key="1">
    <citation type="submission" date="2025-08" db="UniProtKB">
        <authorList>
            <consortium name="RefSeq"/>
        </authorList>
    </citation>
    <scope>IDENTIFICATION</scope>
</reference>
<keyword evidence="7" id="KW-0325">Glycoprotein</keyword>
<keyword evidence="5 8" id="KW-0472">Membrane</keyword>
<dbReference type="GO" id="GO:0005886">
    <property type="term" value="C:plasma membrane"/>
    <property type="evidence" value="ECO:0007669"/>
    <property type="project" value="UniProtKB-SubCell"/>
</dbReference>
<feature type="transmembrane region" description="Helical" evidence="8">
    <location>
        <begin position="561"/>
        <end position="583"/>
    </location>
</feature>
<evidence type="ECO:0000256" key="2">
    <source>
        <dbReference type="ARBA" id="ARBA00022475"/>
    </source>
</evidence>
<evidence type="ECO:0000256" key="5">
    <source>
        <dbReference type="ARBA" id="ARBA00023136"/>
    </source>
</evidence>
<evidence type="ECO:0000256" key="8">
    <source>
        <dbReference type="SAM" id="Phobius"/>
    </source>
</evidence>
<dbReference type="RefSeq" id="XP_016991018.1">
    <property type="nucleotide sequence ID" value="XM_017135529.1"/>
</dbReference>
<feature type="signal peptide" evidence="9">
    <location>
        <begin position="1"/>
        <end position="20"/>
    </location>
</feature>
<organism evidence="10">
    <name type="scientific">Drosophila rhopaloa</name>
    <name type="common">Fruit fly</name>
    <dbReference type="NCBI Taxonomy" id="1041015"/>
    <lineage>
        <taxon>Eukaryota</taxon>
        <taxon>Metazoa</taxon>
        <taxon>Ecdysozoa</taxon>
        <taxon>Arthropoda</taxon>
        <taxon>Hexapoda</taxon>
        <taxon>Insecta</taxon>
        <taxon>Pterygota</taxon>
        <taxon>Neoptera</taxon>
        <taxon>Endopterygota</taxon>
        <taxon>Diptera</taxon>
        <taxon>Brachycera</taxon>
        <taxon>Muscomorpha</taxon>
        <taxon>Ephydroidea</taxon>
        <taxon>Drosophilidae</taxon>
        <taxon>Drosophila</taxon>
        <taxon>Sophophora</taxon>
    </lineage>
</organism>
<dbReference type="InterPro" id="IPR052192">
    <property type="entry name" value="Insect_Ionotropic_Sensory_Rcpt"/>
</dbReference>
<keyword evidence="3 8" id="KW-0812">Transmembrane</keyword>
<evidence type="ECO:0000256" key="4">
    <source>
        <dbReference type="ARBA" id="ARBA00022989"/>
    </source>
</evidence>
<evidence type="ECO:0000256" key="1">
    <source>
        <dbReference type="ARBA" id="ARBA00004651"/>
    </source>
</evidence>
<dbReference type="OrthoDB" id="6353409at2759"/>
<proteinExistence type="predicted"/>
<dbReference type="PANTHER" id="PTHR42643">
    <property type="entry name" value="IONOTROPIC RECEPTOR 20A-RELATED"/>
    <property type="match status" value="1"/>
</dbReference>
<evidence type="ECO:0000256" key="7">
    <source>
        <dbReference type="ARBA" id="ARBA00023180"/>
    </source>
</evidence>
<keyword evidence="2" id="KW-1003">Cell membrane</keyword>
<keyword evidence="4 8" id="KW-1133">Transmembrane helix</keyword>
<accession>A0A6P4FTT8</accession>
<evidence type="ECO:0000256" key="6">
    <source>
        <dbReference type="ARBA" id="ARBA00023170"/>
    </source>
</evidence>
<dbReference type="AlphaFoldDB" id="A0A6P4FTT8"/>
<feature type="chain" id="PRO_5028095563" evidence="9">
    <location>
        <begin position="21"/>
        <end position="604"/>
    </location>
</feature>
<feature type="transmembrane region" description="Helical" evidence="8">
    <location>
        <begin position="304"/>
        <end position="325"/>
    </location>
</feature>
<evidence type="ECO:0000256" key="9">
    <source>
        <dbReference type="SAM" id="SignalP"/>
    </source>
</evidence>
<keyword evidence="6" id="KW-0675">Receptor</keyword>
<gene>
    <name evidence="10" type="primary">LOC108052970</name>
</gene>
<evidence type="ECO:0000313" key="10">
    <source>
        <dbReference type="RefSeq" id="XP_016991018.1"/>
    </source>
</evidence>
<comment type="subcellular location">
    <subcellularLocation>
        <location evidence="1">Cell membrane</location>
        <topology evidence="1">Multi-pass membrane protein</topology>
    </subcellularLocation>
</comment>
<sequence>MARVVKILVILVLCLSLTRGVTYPEFKFLRKLLDVIRKEEPIRTILIIKHSQDRNCSLQHWNPRGVPILRANEFSSIKVRGYFDDQSIALVCISDDSDSKLLEVLANAFDKMRQERIILWKHEEPKKELLEHITKQSIKWKFIRVILLANAKDPSGMLSFYRMNAFPNPQFTKIKVTSHFKNISFFDFEYTYHGATAVVKESKDSTVHYKLNTSTGNIFVSQVEDLEIIEFANKYNLTLRMYDENDSKTDHFDFQLHQRFITHDSPTQMDFINPGSATSLMVLVPCSRECGFVDVVKMFESQSWLLYLFYVYLAFVLIETFILWLTHRISGKGHRLTSLNPLLNLRAFRAILGLPFPEIRSSSISLRQLSLAISIFGFISSNFVSCKLSSLLTKPFLRSQVRNFEELRASGLITITDAYTRFFIESEIDPQFFNEVIPNYVILGKHERLRMLFHLNDSFSFIIPKRLWLTVDQFQKSVGEKVFCESKNLIIVEDIPRMYVLENNSIYRWMLTRFLIYIHESGISEYWIKRTPMILRKLYSPPSHPKIKPDAVPLSMEQLSWLWRLLIIGYGTATLVFFVEIFLKKRKQIRKILKMSPTAENEVV</sequence>
<dbReference type="PANTHER" id="PTHR42643:SF41">
    <property type="entry name" value="IONOTROPIC RECEPTOR 20A-RELATED"/>
    <property type="match status" value="1"/>
</dbReference>
<dbReference type="RefSeq" id="XP_016991018.2">
    <property type="nucleotide sequence ID" value="XM_017135529.2"/>
</dbReference>
<protein>
    <submittedName>
        <fullName evidence="10">Uncharacterized protein LOC108052970</fullName>
    </submittedName>
</protein>
<keyword evidence="9" id="KW-0732">Signal</keyword>
<evidence type="ECO:0000256" key="3">
    <source>
        <dbReference type="ARBA" id="ARBA00022692"/>
    </source>
</evidence>
<name>A0A6P4FTT8_DRORH</name>